<dbReference type="SUPFAM" id="SSF142433">
    <property type="entry name" value="CinA-like"/>
    <property type="match status" value="1"/>
</dbReference>
<organism evidence="2 3">
    <name type="scientific">Planobacterium oryzisoli</name>
    <dbReference type="NCBI Taxonomy" id="2771435"/>
    <lineage>
        <taxon>Bacteria</taxon>
        <taxon>Pseudomonadati</taxon>
        <taxon>Bacteroidota</taxon>
        <taxon>Flavobacteriia</taxon>
        <taxon>Flavobacteriales</taxon>
        <taxon>Weeksellaceae</taxon>
        <taxon>Chryseobacterium group</taxon>
        <taxon>Chryseobacterium</taxon>
    </lineage>
</organism>
<dbReference type="NCBIfam" id="TIGR00199">
    <property type="entry name" value="PncC_domain"/>
    <property type="match status" value="1"/>
</dbReference>
<feature type="domain" description="CinA C-terminal" evidence="1">
    <location>
        <begin position="10"/>
        <end position="144"/>
    </location>
</feature>
<proteinExistence type="predicted"/>
<dbReference type="Gene3D" id="3.90.950.20">
    <property type="entry name" value="CinA-like"/>
    <property type="match status" value="1"/>
</dbReference>
<sequence>MDFSEFKPLQKLANIMISYGLSVAVAESCTAGLMQNALSQATDSMSFFQGGLTVYNIGQKAKQLHVNPIEAESCNAVSKSIAEKMAKEVAQMFNSEIGVAITGYAREVTEQGIDSCYAYVAFYFKEGQMVSKRIKGDSELLQNEDQTIYTRKVLEYLLTELKKNPKE</sequence>
<name>A0A931EBI9_9FLAO</name>
<reference evidence="2" key="1">
    <citation type="submission" date="2020-11" db="EMBL/GenBank/DDBJ databases">
        <title>Genome seq and assembly of Planobacterium sp.</title>
        <authorList>
            <person name="Chhetri G."/>
        </authorList>
    </citation>
    <scope>NUCLEOTIDE SEQUENCE</scope>
    <source>
        <strain evidence="2">GCR5</strain>
    </source>
</reference>
<dbReference type="InterPro" id="IPR036653">
    <property type="entry name" value="CinA-like_C"/>
</dbReference>
<evidence type="ECO:0000313" key="3">
    <source>
        <dbReference type="Proteomes" id="UP000694480"/>
    </source>
</evidence>
<gene>
    <name evidence="2" type="ORF">IC612_04960</name>
</gene>
<dbReference type="EMBL" id="JADKYY010000005">
    <property type="protein sequence ID" value="MBF5027144.1"/>
    <property type="molecule type" value="Genomic_DNA"/>
</dbReference>
<dbReference type="InterPro" id="IPR008136">
    <property type="entry name" value="CinA_C"/>
</dbReference>
<protein>
    <submittedName>
        <fullName evidence="2">CinA family protein</fullName>
    </submittedName>
</protein>
<dbReference type="Proteomes" id="UP000694480">
    <property type="component" value="Unassembled WGS sequence"/>
</dbReference>
<dbReference type="AlphaFoldDB" id="A0A931EBI9"/>
<keyword evidence="3" id="KW-1185">Reference proteome</keyword>
<evidence type="ECO:0000313" key="2">
    <source>
        <dbReference type="EMBL" id="MBF5027144.1"/>
    </source>
</evidence>
<accession>A0A931EBI9</accession>
<dbReference type="RefSeq" id="WP_194739076.1">
    <property type="nucleotide sequence ID" value="NZ_JADKYY010000005.1"/>
</dbReference>
<comment type="caution">
    <text evidence="2">The sequence shown here is derived from an EMBL/GenBank/DDBJ whole genome shotgun (WGS) entry which is preliminary data.</text>
</comment>
<dbReference type="Pfam" id="PF02464">
    <property type="entry name" value="CinA"/>
    <property type="match status" value="1"/>
</dbReference>
<evidence type="ECO:0000259" key="1">
    <source>
        <dbReference type="Pfam" id="PF02464"/>
    </source>
</evidence>